<protein>
    <recommendedName>
        <fullName evidence="2">DUF7702 domain-containing protein</fullName>
    </recommendedName>
</protein>
<feature type="domain" description="DUF7702" evidence="2">
    <location>
        <begin position="7"/>
        <end position="243"/>
    </location>
</feature>
<feature type="transmembrane region" description="Helical" evidence="1">
    <location>
        <begin position="40"/>
        <end position="60"/>
    </location>
</feature>
<reference evidence="4" key="1">
    <citation type="submission" date="2017-03" db="EMBL/GenBank/DDBJ databases">
        <title>Genomes of endolithic fungi from Antarctica.</title>
        <authorList>
            <person name="Coleine C."/>
            <person name="Masonjones S."/>
            <person name="Stajich J.E."/>
        </authorList>
    </citation>
    <scope>NUCLEOTIDE SEQUENCE [LARGE SCALE GENOMIC DNA]</scope>
    <source>
        <strain evidence="4">CCFEE 5527</strain>
    </source>
</reference>
<feature type="transmembrane region" description="Helical" evidence="1">
    <location>
        <begin position="224"/>
        <end position="246"/>
    </location>
</feature>
<evidence type="ECO:0000256" key="1">
    <source>
        <dbReference type="SAM" id="Phobius"/>
    </source>
</evidence>
<feature type="transmembrane region" description="Helical" evidence="1">
    <location>
        <begin position="72"/>
        <end position="91"/>
    </location>
</feature>
<evidence type="ECO:0000313" key="3">
    <source>
        <dbReference type="EMBL" id="OQO04435.1"/>
    </source>
</evidence>
<feature type="transmembrane region" description="Helical" evidence="1">
    <location>
        <begin position="112"/>
        <end position="129"/>
    </location>
</feature>
<name>A0A1V8SZ45_9PEZI</name>
<dbReference type="InParanoid" id="A0A1V8SZ45"/>
<dbReference type="STRING" id="1507870.A0A1V8SZ45"/>
<keyword evidence="4" id="KW-1185">Reference proteome</keyword>
<keyword evidence="1" id="KW-1133">Transmembrane helix</keyword>
<comment type="caution">
    <text evidence="3">The sequence shown here is derived from an EMBL/GenBank/DDBJ whole genome shotgun (WGS) entry which is preliminary data.</text>
</comment>
<dbReference type="Proteomes" id="UP000192596">
    <property type="component" value="Unassembled WGS sequence"/>
</dbReference>
<sequence length="272" mass="29706">MSSLDGKGILAIIETAFFSPILLLSIFLCLRHGFRRESGWFYMLLLSLLRLIGSACLLYAETNHSTNKDLQTTYFICNSVGTAPLLLLALFQLMRINTGMQDSGLPRRVFRPVQLVSLVALIVAIVGSTDFGSSNPKDASQGATMSKVAAALFFVVYLAVVAITLLTLSRASHVLSAEHKLLYACVAALPFLLVRLVYTLAVGFSSSKTSPFYRFDISMWVQALMQFAMEAVIVLVFMVAGLLTPVMDENHYSVRGQQGLGVGMERGVKPGH</sequence>
<gene>
    <name evidence="3" type="ORF">B0A48_09357</name>
</gene>
<dbReference type="AlphaFoldDB" id="A0A1V8SZ45"/>
<dbReference type="EMBL" id="NAJO01000021">
    <property type="protein sequence ID" value="OQO04435.1"/>
    <property type="molecule type" value="Genomic_DNA"/>
</dbReference>
<keyword evidence="1" id="KW-0472">Membrane</keyword>
<dbReference type="OrthoDB" id="2560628at2759"/>
<accession>A0A1V8SZ45</accession>
<proteinExistence type="predicted"/>
<dbReference type="PANTHER" id="PTHR42109:SF2">
    <property type="entry name" value="INTEGRAL MEMBRANE PROTEIN"/>
    <property type="match status" value="1"/>
</dbReference>
<organism evidence="3 4">
    <name type="scientific">Cryoendolithus antarcticus</name>
    <dbReference type="NCBI Taxonomy" id="1507870"/>
    <lineage>
        <taxon>Eukaryota</taxon>
        <taxon>Fungi</taxon>
        <taxon>Dikarya</taxon>
        <taxon>Ascomycota</taxon>
        <taxon>Pezizomycotina</taxon>
        <taxon>Dothideomycetes</taxon>
        <taxon>Dothideomycetidae</taxon>
        <taxon>Cladosporiales</taxon>
        <taxon>Cladosporiaceae</taxon>
        <taxon>Cryoendolithus</taxon>
    </lineage>
</organism>
<feature type="transmembrane region" description="Helical" evidence="1">
    <location>
        <begin position="6"/>
        <end position="28"/>
    </location>
</feature>
<dbReference type="Pfam" id="PF24800">
    <property type="entry name" value="DUF7702"/>
    <property type="match status" value="1"/>
</dbReference>
<dbReference type="PANTHER" id="PTHR42109">
    <property type="entry name" value="UNPLACED GENOMIC SCAFFOLD UM_SCAF_CONTIG_1.265, WHOLE GENOME SHOTGUN SEQUENCE"/>
    <property type="match status" value="1"/>
</dbReference>
<evidence type="ECO:0000313" key="4">
    <source>
        <dbReference type="Proteomes" id="UP000192596"/>
    </source>
</evidence>
<keyword evidence="1" id="KW-0812">Transmembrane</keyword>
<dbReference type="InterPro" id="IPR056119">
    <property type="entry name" value="DUF7702"/>
</dbReference>
<evidence type="ECO:0000259" key="2">
    <source>
        <dbReference type="Pfam" id="PF24800"/>
    </source>
</evidence>
<feature type="transmembrane region" description="Helical" evidence="1">
    <location>
        <begin position="181"/>
        <end position="204"/>
    </location>
</feature>
<feature type="transmembrane region" description="Helical" evidence="1">
    <location>
        <begin position="149"/>
        <end position="169"/>
    </location>
</feature>